<keyword evidence="2" id="KW-0805">Transcription regulation</keyword>
<keyword evidence="2" id="KW-0804">Transcription</keyword>
<dbReference type="EMBL" id="OX459122">
    <property type="protein sequence ID" value="CAI9106520.1"/>
    <property type="molecule type" value="Genomic_DNA"/>
</dbReference>
<keyword evidence="2" id="KW-0806">Transcription termination</keyword>
<dbReference type="Gene3D" id="1.25.70.10">
    <property type="entry name" value="Transcription termination factor 3, mitochondrial"/>
    <property type="match status" value="1"/>
</dbReference>
<dbReference type="Proteomes" id="UP001161247">
    <property type="component" value="Chromosome 5"/>
</dbReference>
<comment type="similarity">
    <text evidence="1">Belongs to the mTERF family.</text>
</comment>
<dbReference type="GO" id="GO:0003676">
    <property type="term" value="F:nucleic acid binding"/>
    <property type="evidence" value="ECO:0007669"/>
    <property type="project" value="InterPro"/>
</dbReference>
<organism evidence="4 5">
    <name type="scientific">Oldenlandia corymbosa var. corymbosa</name>
    <dbReference type="NCBI Taxonomy" id="529605"/>
    <lineage>
        <taxon>Eukaryota</taxon>
        <taxon>Viridiplantae</taxon>
        <taxon>Streptophyta</taxon>
        <taxon>Embryophyta</taxon>
        <taxon>Tracheophyta</taxon>
        <taxon>Spermatophyta</taxon>
        <taxon>Magnoliopsida</taxon>
        <taxon>eudicotyledons</taxon>
        <taxon>Gunneridae</taxon>
        <taxon>Pentapetalae</taxon>
        <taxon>asterids</taxon>
        <taxon>lamiids</taxon>
        <taxon>Gentianales</taxon>
        <taxon>Rubiaceae</taxon>
        <taxon>Rubioideae</taxon>
        <taxon>Spermacoceae</taxon>
        <taxon>Hedyotis-Oldenlandia complex</taxon>
        <taxon>Oldenlandia</taxon>
    </lineage>
</organism>
<dbReference type="PANTHER" id="PTHR13068:SF231">
    <property type="entry name" value="TRANSCRIPTION TERMINATION FACTOR MTERF2, CHLOROPLASTIC-LIKE"/>
    <property type="match status" value="1"/>
</dbReference>
<dbReference type="PANTHER" id="PTHR13068">
    <property type="entry name" value="CGI-12 PROTEIN-RELATED"/>
    <property type="match status" value="1"/>
</dbReference>
<dbReference type="AlphaFoldDB" id="A0AAV1DFH1"/>
<evidence type="ECO:0000313" key="4">
    <source>
        <dbReference type="EMBL" id="CAI9106520.1"/>
    </source>
</evidence>
<accession>A0AAV1DFH1</accession>
<name>A0AAV1DFH1_OLDCO</name>
<evidence type="ECO:0000256" key="2">
    <source>
        <dbReference type="ARBA" id="ARBA00022472"/>
    </source>
</evidence>
<dbReference type="InterPro" id="IPR038538">
    <property type="entry name" value="MTERF_sf"/>
</dbReference>
<dbReference type="SMART" id="SM00733">
    <property type="entry name" value="Mterf"/>
    <property type="match status" value="4"/>
</dbReference>
<dbReference type="GO" id="GO:0006353">
    <property type="term" value="P:DNA-templated transcription termination"/>
    <property type="evidence" value="ECO:0007669"/>
    <property type="project" value="UniProtKB-KW"/>
</dbReference>
<keyword evidence="3" id="KW-0809">Transit peptide</keyword>
<dbReference type="FunFam" id="1.25.70.10:FF:000001">
    <property type="entry name" value="Mitochondrial transcription termination factor-like"/>
    <property type="match status" value="1"/>
</dbReference>
<sequence>MFSRRCWTQVRAINGGSFLLKSILNLSTTTTHKALTQNADTVDFLVNSLDFSKDAAVATLSKVPSSRPFQKTPIQELGLSGTDLIEVLMAHKSIWSLGLDNQIKSRVLYLRELVGSDDNVVKVIKRYPLVLGRLDTEMLENNFKLLRNYGFTLQCVAGWITKKPRIFFVMKPEEMEEILSRVENDLGIPRGSNMFRYGFEVVSSFTRSNIDEKLRVFRSLGWSESEMFRMVRTHPFILTRSSLSIQKAADYFRNEVGYSLDYMASHPVLFTISLEKRVKPRNEVLRILNEKKLNKLNTVLYTVLIKPESKFLKYYILPYTDILPDLYETYMRKAEMPKIKL</sequence>
<evidence type="ECO:0000313" key="5">
    <source>
        <dbReference type="Proteomes" id="UP001161247"/>
    </source>
</evidence>
<proteinExistence type="inferred from homology"/>
<evidence type="ECO:0000256" key="3">
    <source>
        <dbReference type="ARBA" id="ARBA00022946"/>
    </source>
</evidence>
<evidence type="ECO:0000256" key="1">
    <source>
        <dbReference type="ARBA" id="ARBA00007692"/>
    </source>
</evidence>
<gene>
    <name evidence="4" type="ORF">OLC1_LOCUS15005</name>
</gene>
<protein>
    <submittedName>
        <fullName evidence="4">OLC1v1005700C1</fullName>
    </submittedName>
</protein>
<dbReference type="Pfam" id="PF02536">
    <property type="entry name" value="mTERF"/>
    <property type="match status" value="1"/>
</dbReference>
<reference evidence="4" key="1">
    <citation type="submission" date="2023-03" db="EMBL/GenBank/DDBJ databases">
        <authorList>
            <person name="Julca I."/>
        </authorList>
    </citation>
    <scope>NUCLEOTIDE SEQUENCE</scope>
</reference>
<keyword evidence="5" id="KW-1185">Reference proteome</keyword>
<dbReference type="InterPro" id="IPR003690">
    <property type="entry name" value="MTERF"/>
</dbReference>